<proteinExistence type="predicted"/>
<dbReference type="GeneID" id="10026811"/>
<evidence type="ECO:0000313" key="2">
    <source>
        <dbReference type="Proteomes" id="UP000002669"/>
    </source>
</evidence>
<organism evidence="2">
    <name type="scientific">Arthroderma gypseum (strain ATCC MYA-4604 / CBS 118893)</name>
    <name type="common">Microsporum gypseum</name>
    <dbReference type="NCBI Taxonomy" id="535722"/>
    <lineage>
        <taxon>Eukaryota</taxon>
        <taxon>Fungi</taxon>
        <taxon>Dikarya</taxon>
        <taxon>Ascomycota</taxon>
        <taxon>Pezizomycotina</taxon>
        <taxon>Eurotiomycetes</taxon>
        <taxon>Eurotiomycetidae</taxon>
        <taxon>Onygenales</taxon>
        <taxon>Arthrodermataceae</taxon>
        <taxon>Nannizzia</taxon>
    </lineage>
</organism>
<reference evidence="2" key="1">
    <citation type="journal article" date="2012" name="MBio">
        <title>Comparative genome analysis of Trichophyton rubrum and related dermatophytes reveals candidate genes involved in infection.</title>
        <authorList>
            <person name="Martinez D.A."/>
            <person name="Oliver B.G."/>
            <person name="Graeser Y."/>
            <person name="Goldberg J.M."/>
            <person name="Li W."/>
            <person name="Martinez-Rossi N.M."/>
            <person name="Monod M."/>
            <person name="Shelest E."/>
            <person name="Barton R.C."/>
            <person name="Birch E."/>
            <person name="Brakhage A.A."/>
            <person name="Chen Z."/>
            <person name="Gurr S.J."/>
            <person name="Heiman D."/>
            <person name="Heitman J."/>
            <person name="Kosti I."/>
            <person name="Rossi A."/>
            <person name="Saif S."/>
            <person name="Samalova M."/>
            <person name="Saunders C.W."/>
            <person name="Shea T."/>
            <person name="Summerbell R.C."/>
            <person name="Xu J."/>
            <person name="Young S."/>
            <person name="Zeng Q."/>
            <person name="Birren B.W."/>
            <person name="Cuomo C.A."/>
            <person name="White T.C."/>
        </authorList>
    </citation>
    <scope>NUCLEOTIDE SEQUENCE [LARGE SCALE GENOMIC DNA]</scope>
    <source>
        <strain evidence="2">ATCC MYA-4604 / CBS 118893</strain>
    </source>
</reference>
<dbReference type="InParanoid" id="E4V0G8"/>
<sequence length="176" mass="19672">MSTSISSIEHLTIPSSFGGRARSACTGGGHVRSCGVWKEIKAASQELLVSLWHSWTPRRRREIAGERAGDSIYGVLHVLRHPWKRRRPRNQRLSRPGSIATQARSAYNNTTMESPSIIAIVRMTFPSMREQSKVEQVKARQQLPLTHFGAGILVQVHIQVHVQVHALAISVARSRI</sequence>
<accession>E4V0G8</accession>
<dbReference type="VEuPathDB" id="FungiDB:MGYG_09113"/>
<gene>
    <name evidence="1" type="ORF">MGYG_09113</name>
</gene>
<evidence type="ECO:0000313" key="1">
    <source>
        <dbReference type="EMBL" id="EFR03105.1"/>
    </source>
</evidence>
<protein>
    <submittedName>
        <fullName evidence="1">Uncharacterized protein</fullName>
    </submittedName>
</protein>
<dbReference type="EMBL" id="DS989826">
    <property type="protein sequence ID" value="EFR03105.1"/>
    <property type="molecule type" value="Genomic_DNA"/>
</dbReference>
<keyword evidence="2" id="KW-1185">Reference proteome</keyword>
<dbReference type="RefSeq" id="XP_003171559.1">
    <property type="nucleotide sequence ID" value="XM_003171511.1"/>
</dbReference>
<dbReference type="AlphaFoldDB" id="E4V0G8"/>
<dbReference type="Proteomes" id="UP000002669">
    <property type="component" value="Unassembled WGS sequence"/>
</dbReference>
<dbReference type="HOGENOM" id="CLU_1524764_0_0_1"/>
<name>E4V0G8_ARTGP</name>